<evidence type="ECO:0000313" key="2">
    <source>
        <dbReference type="Proteomes" id="UP001381693"/>
    </source>
</evidence>
<keyword evidence="2" id="KW-1185">Reference proteome</keyword>
<dbReference type="Proteomes" id="UP001381693">
    <property type="component" value="Unassembled WGS sequence"/>
</dbReference>
<dbReference type="SUPFAM" id="SSF49899">
    <property type="entry name" value="Concanavalin A-like lectins/glucanases"/>
    <property type="match status" value="1"/>
</dbReference>
<accession>A0AAN8X2C7</accession>
<reference evidence="1 2" key="1">
    <citation type="submission" date="2023-11" db="EMBL/GenBank/DDBJ databases">
        <title>Halocaridina rubra genome assembly.</title>
        <authorList>
            <person name="Smith C."/>
        </authorList>
    </citation>
    <scope>NUCLEOTIDE SEQUENCE [LARGE SCALE GENOMIC DNA]</scope>
    <source>
        <strain evidence="1">EP-1</strain>
        <tissue evidence="1">Whole</tissue>
    </source>
</reference>
<name>A0AAN8X2C7_HALRR</name>
<proteinExistence type="predicted"/>
<organism evidence="1 2">
    <name type="scientific">Halocaridina rubra</name>
    <name type="common">Hawaiian red shrimp</name>
    <dbReference type="NCBI Taxonomy" id="373956"/>
    <lineage>
        <taxon>Eukaryota</taxon>
        <taxon>Metazoa</taxon>
        <taxon>Ecdysozoa</taxon>
        <taxon>Arthropoda</taxon>
        <taxon>Crustacea</taxon>
        <taxon>Multicrustacea</taxon>
        <taxon>Malacostraca</taxon>
        <taxon>Eumalacostraca</taxon>
        <taxon>Eucarida</taxon>
        <taxon>Decapoda</taxon>
        <taxon>Pleocyemata</taxon>
        <taxon>Caridea</taxon>
        <taxon>Atyoidea</taxon>
        <taxon>Atyidae</taxon>
        <taxon>Halocaridina</taxon>
    </lineage>
</organism>
<sequence length="265" mass="29146">MPDDGLKHFSLPTAFETLPPEFLGVLLPKPFVLPCAPARQQELMQPVPRTVIALADILCHHCVDERDGRGGVCECEPGWTTEDCSEKTQPTTFGVNSYVKVALSSTPLTTYTKLQLRYGEWMELKVDEGDGEFYNATPTPKTTQGWLSQLVIDRHEGVHVGGSPEYVGVSLYAVHHDFQQGCLDDIRVSGVRIPLPPLTNTSSWAQATMFANIRDGCAGTPSACTNVSCPHPFTCIDLWKRHDCGSVSLLVDFAVIQFINVPNGW</sequence>
<dbReference type="EMBL" id="JAXCGZ010015238">
    <property type="protein sequence ID" value="KAK7070790.1"/>
    <property type="molecule type" value="Genomic_DNA"/>
</dbReference>
<comment type="caution">
    <text evidence="1">The sequence shown here is derived from an EMBL/GenBank/DDBJ whole genome shotgun (WGS) entry which is preliminary data.</text>
</comment>
<gene>
    <name evidence="1" type="ORF">SK128_020796</name>
</gene>
<dbReference type="InterPro" id="IPR013320">
    <property type="entry name" value="ConA-like_dom_sf"/>
</dbReference>
<dbReference type="Gene3D" id="2.60.120.200">
    <property type="match status" value="1"/>
</dbReference>
<protein>
    <submittedName>
        <fullName evidence="1">Uncharacterized protein</fullName>
    </submittedName>
</protein>
<evidence type="ECO:0000313" key="1">
    <source>
        <dbReference type="EMBL" id="KAK7070790.1"/>
    </source>
</evidence>
<dbReference type="AlphaFoldDB" id="A0AAN8X2C7"/>